<evidence type="ECO:0000313" key="1">
    <source>
        <dbReference type="EMBL" id="EKC33900.1"/>
    </source>
</evidence>
<proteinExistence type="predicted"/>
<dbReference type="InParanoid" id="K1QYB8"/>
<dbReference type="EMBL" id="JH819021">
    <property type="protein sequence ID" value="EKC33900.1"/>
    <property type="molecule type" value="Genomic_DNA"/>
</dbReference>
<gene>
    <name evidence="1" type="ORF">CGI_10026397</name>
</gene>
<dbReference type="AlphaFoldDB" id="K1QYB8"/>
<organism evidence="1">
    <name type="scientific">Magallana gigas</name>
    <name type="common">Pacific oyster</name>
    <name type="synonym">Crassostrea gigas</name>
    <dbReference type="NCBI Taxonomy" id="29159"/>
    <lineage>
        <taxon>Eukaryota</taxon>
        <taxon>Metazoa</taxon>
        <taxon>Spiralia</taxon>
        <taxon>Lophotrochozoa</taxon>
        <taxon>Mollusca</taxon>
        <taxon>Bivalvia</taxon>
        <taxon>Autobranchia</taxon>
        <taxon>Pteriomorphia</taxon>
        <taxon>Ostreida</taxon>
        <taxon>Ostreoidea</taxon>
        <taxon>Ostreidae</taxon>
        <taxon>Magallana</taxon>
    </lineage>
</organism>
<name>K1QYB8_MAGGI</name>
<accession>K1QYB8</accession>
<dbReference type="HOGENOM" id="CLU_2040327_0_0_1"/>
<reference evidence="1" key="1">
    <citation type="journal article" date="2012" name="Nature">
        <title>The oyster genome reveals stress adaptation and complexity of shell formation.</title>
        <authorList>
            <person name="Zhang G."/>
            <person name="Fang X."/>
            <person name="Guo X."/>
            <person name="Li L."/>
            <person name="Luo R."/>
            <person name="Xu F."/>
            <person name="Yang P."/>
            <person name="Zhang L."/>
            <person name="Wang X."/>
            <person name="Qi H."/>
            <person name="Xiong Z."/>
            <person name="Que H."/>
            <person name="Xie Y."/>
            <person name="Holland P.W."/>
            <person name="Paps J."/>
            <person name="Zhu Y."/>
            <person name="Wu F."/>
            <person name="Chen Y."/>
            <person name="Wang J."/>
            <person name="Peng C."/>
            <person name="Meng J."/>
            <person name="Yang L."/>
            <person name="Liu J."/>
            <person name="Wen B."/>
            <person name="Zhang N."/>
            <person name="Huang Z."/>
            <person name="Zhu Q."/>
            <person name="Feng Y."/>
            <person name="Mount A."/>
            <person name="Hedgecock D."/>
            <person name="Xu Z."/>
            <person name="Liu Y."/>
            <person name="Domazet-Loso T."/>
            <person name="Du Y."/>
            <person name="Sun X."/>
            <person name="Zhang S."/>
            <person name="Liu B."/>
            <person name="Cheng P."/>
            <person name="Jiang X."/>
            <person name="Li J."/>
            <person name="Fan D."/>
            <person name="Wang W."/>
            <person name="Fu W."/>
            <person name="Wang T."/>
            <person name="Wang B."/>
            <person name="Zhang J."/>
            <person name="Peng Z."/>
            <person name="Li Y."/>
            <person name="Li N."/>
            <person name="Wang J."/>
            <person name="Chen M."/>
            <person name="He Y."/>
            <person name="Tan F."/>
            <person name="Song X."/>
            <person name="Zheng Q."/>
            <person name="Huang R."/>
            <person name="Yang H."/>
            <person name="Du X."/>
            <person name="Chen L."/>
            <person name="Yang M."/>
            <person name="Gaffney P.M."/>
            <person name="Wang S."/>
            <person name="Luo L."/>
            <person name="She Z."/>
            <person name="Ming Y."/>
            <person name="Huang W."/>
            <person name="Zhang S."/>
            <person name="Huang B."/>
            <person name="Zhang Y."/>
            <person name="Qu T."/>
            <person name="Ni P."/>
            <person name="Miao G."/>
            <person name="Wang J."/>
            <person name="Wang Q."/>
            <person name="Steinberg C.E."/>
            <person name="Wang H."/>
            <person name="Li N."/>
            <person name="Qian L."/>
            <person name="Zhang G."/>
            <person name="Li Y."/>
            <person name="Yang H."/>
            <person name="Liu X."/>
            <person name="Wang J."/>
            <person name="Yin Y."/>
            <person name="Wang J."/>
        </authorList>
    </citation>
    <scope>NUCLEOTIDE SEQUENCE [LARGE SCALE GENOMIC DNA]</scope>
    <source>
        <strain evidence="1">05x7-T-G4-1.051#20</strain>
    </source>
</reference>
<protein>
    <submittedName>
        <fullName evidence="1">Uncharacterized protein</fullName>
    </submittedName>
</protein>
<sequence>MNLILRFLNDITLIPEASEGLQVEKQESEQNKCETDWAARLAIHFFSPLSQTKHYVLDNHGMKKCERCPCSCNKIIRYGDTSIDSHSDSNLVSVKLQASVIRCDKKYRKRRKVRVPFSDFA</sequence>